<dbReference type="Gene3D" id="3.90.180.10">
    <property type="entry name" value="Medium-chain alcohol dehydrogenases, catalytic domain"/>
    <property type="match status" value="1"/>
</dbReference>
<evidence type="ECO:0000313" key="4">
    <source>
        <dbReference type="Proteomes" id="UP000001429"/>
    </source>
</evidence>
<organism evidence="3 4">
    <name type="scientific">Candida albicans (strain WO-1)</name>
    <name type="common">Yeast</name>
    <dbReference type="NCBI Taxonomy" id="294748"/>
    <lineage>
        <taxon>Eukaryota</taxon>
        <taxon>Fungi</taxon>
        <taxon>Dikarya</taxon>
        <taxon>Ascomycota</taxon>
        <taxon>Saccharomycotina</taxon>
        <taxon>Pichiomycetes</taxon>
        <taxon>Debaryomycetaceae</taxon>
        <taxon>Candida/Lodderomyces clade</taxon>
        <taxon>Candida</taxon>
    </lineage>
</organism>
<feature type="compositionally biased region" description="Acidic residues" evidence="1">
    <location>
        <begin position="257"/>
        <end position="272"/>
    </location>
</feature>
<feature type="compositionally biased region" description="Low complexity" evidence="1">
    <location>
        <begin position="12"/>
        <end position="26"/>
    </location>
</feature>
<feature type="compositionally biased region" description="Basic and acidic residues" evidence="1">
    <location>
        <begin position="273"/>
        <end position="285"/>
    </location>
</feature>
<dbReference type="EMBL" id="CM000309">
    <property type="protein sequence ID" value="EEQ43822.1"/>
    <property type="molecule type" value="Genomic_DNA"/>
</dbReference>
<dbReference type="PANTHER" id="PTHR43482">
    <property type="entry name" value="PROTEIN AST1-RELATED"/>
    <property type="match status" value="1"/>
</dbReference>
<evidence type="ECO:0000313" key="3">
    <source>
        <dbReference type="EMBL" id="EEQ43822.1"/>
    </source>
</evidence>
<dbReference type="PANTHER" id="PTHR43482:SF1">
    <property type="entry name" value="PROTEIN AST1-RELATED"/>
    <property type="match status" value="1"/>
</dbReference>
<keyword evidence="4" id="KW-1185">Reference proteome</keyword>
<dbReference type="AlphaFoldDB" id="C4YMJ1"/>
<dbReference type="InterPro" id="IPR052585">
    <property type="entry name" value="Lipid_raft_assoc_Zn_ADH"/>
</dbReference>
<protein>
    <recommendedName>
        <fullName evidence="2">Alcohol dehydrogenase-like N-terminal domain-containing protein</fullName>
    </recommendedName>
</protein>
<sequence length="613" mass="69823">MSESDTSEVDISLSQQSPTQSPQVSQDIKPKKKSVGFAAAPEEDLKEHHKVLKQKEEIKLKSSPFHKIPAELAYLEKRNSKIDPKPIIDKNANHNPVPNSRFRLKDLPDLSKLKFFDVKNISVQNKETELQFHYTTINLPPSSDSVIVDIKFGGLNALDYAKINQYVLNLSNVKVGMGYEFSGVITNVGSSMAKNYSVGDYVFGLIDPTSRRGSLSSSQLIYPNRDVLIKVDEETLNKLHQIDININTAGVGKDFQIEEDEQSSTTPEEDSKDEVAEATSRKNSEPHSTLPPLAKLCSFPLLYNHSKQLLQHLNPKNTEANILINGADTNLGLTLLQILLKEYPNLEYMKLILVIREKSLKFMEGIVDQFQKKYYNPSQTRDFKIISFDLFNDGLYFPGEKIPVNFKKPNFFASEVINALLVPLRHNGGVGEQQKIDEKNINDYKLDMIIDLIGCKKYFQTTSTKINEIEEINLPFKQNISTSLGKLFNGNVKEPFLTRILKPKKYGSSLVSACNFDISEPTYDIDHLVTFQEGILNPWSSSWTSNLLNNWTNYNYHQETGLSFKQQWCQQALDLVLDDKLKFKIDGLTEWKNFKKKDVRVDDAKYILQVEDF</sequence>
<accession>C4YMJ1</accession>
<dbReference type="Proteomes" id="UP000001429">
    <property type="component" value="Chromosome R"/>
</dbReference>
<evidence type="ECO:0000256" key="1">
    <source>
        <dbReference type="SAM" id="MobiDB-lite"/>
    </source>
</evidence>
<gene>
    <name evidence="3" type="ORF">CAWG_02073</name>
</gene>
<dbReference type="PaxDb" id="5476-C4YMJ1"/>
<proteinExistence type="predicted"/>
<dbReference type="InterPro" id="IPR011032">
    <property type="entry name" value="GroES-like_sf"/>
</dbReference>
<name>C4YMJ1_CANAW</name>
<dbReference type="HOGENOM" id="CLU_020748_0_0_1"/>
<feature type="region of interest" description="Disordered" evidence="1">
    <location>
        <begin position="1"/>
        <end position="43"/>
    </location>
</feature>
<dbReference type="OrthoDB" id="201656at2759"/>
<evidence type="ECO:0000259" key="2">
    <source>
        <dbReference type="Pfam" id="PF08240"/>
    </source>
</evidence>
<reference evidence="3 4" key="1">
    <citation type="journal article" date="2009" name="Nature">
        <title>Evolution of pathogenicity and sexual reproduction in eight Candida genomes.</title>
        <authorList>
            <person name="Butler G."/>
            <person name="Rasmussen M.D."/>
            <person name="Lin M.F."/>
            <person name="Santos M.A."/>
            <person name="Sakthikumar S."/>
            <person name="Munro C.A."/>
            <person name="Rheinbay E."/>
            <person name="Grabherr M."/>
            <person name="Forche A."/>
            <person name="Reedy J.L."/>
            <person name="Agrafioti I."/>
            <person name="Arnaud M.B."/>
            <person name="Bates S."/>
            <person name="Brown A.J."/>
            <person name="Brunke S."/>
            <person name="Costanzo M.C."/>
            <person name="Fitzpatrick D.A."/>
            <person name="de Groot P.W."/>
            <person name="Harris D."/>
            <person name="Hoyer L.L."/>
            <person name="Hube B."/>
            <person name="Klis F.M."/>
            <person name="Kodira C."/>
            <person name="Lennard N."/>
            <person name="Logue M.E."/>
            <person name="Martin R."/>
            <person name="Neiman A.M."/>
            <person name="Nikolaou E."/>
            <person name="Quail M.A."/>
            <person name="Quinn J."/>
            <person name="Santos M.C."/>
            <person name="Schmitzberger F.F."/>
            <person name="Sherlock G."/>
            <person name="Shah P."/>
            <person name="Silverstein K.A."/>
            <person name="Skrzypek M.S."/>
            <person name="Soll D."/>
            <person name="Staggs R."/>
            <person name="Stansfield I."/>
            <person name="Stumpf M.P."/>
            <person name="Sudbery P.E."/>
            <person name="Srikantha T."/>
            <person name="Zeng Q."/>
            <person name="Berman J."/>
            <person name="Berriman M."/>
            <person name="Heitman J."/>
            <person name="Gow N.A."/>
            <person name="Lorenz M.C."/>
            <person name="Birren B.W."/>
            <person name="Kellis M."/>
            <person name="Cuomo C.A."/>
        </authorList>
    </citation>
    <scope>NUCLEOTIDE SEQUENCE [LARGE SCALE GENOMIC DNA]</scope>
    <source>
        <strain evidence="3 4">WO-1</strain>
    </source>
</reference>
<dbReference type="VEuPathDB" id="FungiDB:CAWG_02073"/>
<dbReference type="Pfam" id="PF08240">
    <property type="entry name" value="ADH_N"/>
    <property type="match status" value="1"/>
</dbReference>
<dbReference type="OMA" id="QFHYTTI"/>
<feature type="region of interest" description="Disordered" evidence="1">
    <location>
        <begin position="255"/>
        <end position="289"/>
    </location>
</feature>
<feature type="domain" description="Alcohol dehydrogenase-like N-terminal" evidence="2">
    <location>
        <begin position="144"/>
        <end position="203"/>
    </location>
</feature>
<dbReference type="SUPFAM" id="SSF50129">
    <property type="entry name" value="GroES-like"/>
    <property type="match status" value="1"/>
</dbReference>
<dbReference type="InterPro" id="IPR013154">
    <property type="entry name" value="ADH-like_N"/>
</dbReference>